<dbReference type="CDD" id="cd00090">
    <property type="entry name" value="HTH_ARSR"/>
    <property type="match status" value="1"/>
</dbReference>
<evidence type="ECO:0000256" key="2">
    <source>
        <dbReference type="ARBA" id="ARBA00023125"/>
    </source>
</evidence>
<keyword evidence="1" id="KW-0805">Transcription regulation</keyword>
<comment type="caution">
    <text evidence="5">The sequence shown here is derived from an EMBL/GenBank/DDBJ whole genome shotgun (WGS) entry which is preliminary data.</text>
</comment>
<evidence type="ECO:0000256" key="3">
    <source>
        <dbReference type="ARBA" id="ARBA00023163"/>
    </source>
</evidence>
<organism evidence="5 6">
    <name type="scientific">Chitinophaga tropicalis</name>
    <dbReference type="NCBI Taxonomy" id="2683588"/>
    <lineage>
        <taxon>Bacteria</taxon>
        <taxon>Pseudomonadati</taxon>
        <taxon>Bacteroidota</taxon>
        <taxon>Chitinophagia</taxon>
        <taxon>Chitinophagales</taxon>
        <taxon>Chitinophagaceae</taxon>
        <taxon>Chitinophaga</taxon>
    </lineage>
</organism>
<accession>A0A7K1TX23</accession>
<dbReference type="EMBL" id="WRXN01000001">
    <property type="protein sequence ID" value="MVT06636.1"/>
    <property type="molecule type" value="Genomic_DNA"/>
</dbReference>
<evidence type="ECO:0000259" key="4">
    <source>
        <dbReference type="PROSITE" id="PS50956"/>
    </source>
</evidence>
<dbReference type="Gene3D" id="3.30.70.920">
    <property type="match status" value="1"/>
</dbReference>
<dbReference type="InterPro" id="IPR019887">
    <property type="entry name" value="Tscrpt_reg_AsnC/Lrp_C"/>
</dbReference>
<gene>
    <name evidence="5" type="ORF">GO493_00075</name>
</gene>
<dbReference type="InterPro" id="IPR011991">
    <property type="entry name" value="ArsR-like_HTH"/>
</dbReference>
<dbReference type="InterPro" id="IPR036390">
    <property type="entry name" value="WH_DNA-bd_sf"/>
</dbReference>
<dbReference type="InterPro" id="IPR011008">
    <property type="entry name" value="Dimeric_a/b-barrel"/>
</dbReference>
<dbReference type="SMART" id="SM00344">
    <property type="entry name" value="HTH_ASNC"/>
    <property type="match status" value="1"/>
</dbReference>
<keyword evidence="3" id="KW-0804">Transcription</keyword>
<evidence type="ECO:0000313" key="5">
    <source>
        <dbReference type="EMBL" id="MVT06636.1"/>
    </source>
</evidence>
<dbReference type="PANTHER" id="PTHR30154:SF34">
    <property type="entry name" value="TRANSCRIPTIONAL REGULATOR AZLB"/>
    <property type="match status" value="1"/>
</dbReference>
<reference evidence="5 6" key="1">
    <citation type="submission" date="2019-12" db="EMBL/GenBank/DDBJ databases">
        <title>Chitinophaga sp. strain ysch24 (GDMCC 1.1355), whole genome shotgun sequence.</title>
        <authorList>
            <person name="Zhang X."/>
        </authorList>
    </citation>
    <scope>NUCLEOTIDE SEQUENCE [LARGE SCALE GENOMIC DNA]</scope>
    <source>
        <strain evidence="6">ysch24</strain>
    </source>
</reference>
<dbReference type="Pfam" id="PF13412">
    <property type="entry name" value="HTH_24"/>
    <property type="match status" value="1"/>
</dbReference>
<feature type="domain" description="HTH asnC-type" evidence="4">
    <location>
        <begin position="5"/>
        <end position="66"/>
    </location>
</feature>
<dbReference type="RefSeq" id="WP_157304033.1">
    <property type="nucleotide sequence ID" value="NZ_WRXN01000001.1"/>
</dbReference>
<dbReference type="PANTHER" id="PTHR30154">
    <property type="entry name" value="LEUCINE-RESPONSIVE REGULATORY PROTEIN"/>
    <property type="match status" value="1"/>
</dbReference>
<keyword evidence="6" id="KW-1185">Reference proteome</keyword>
<dbReference type="GO" id="GO:0005829">
    <property type="term" value="C:cytosol"/>
    <property type="evidence" value="ECO:0007669"/>
    <property type="project" value="TreeGrafter"/>
</dbReference>
<dbReference type="GO" id="GO:0043200">
    <property type="term" value="P:response to amino acid"/>
    <property type="evidence" value="ECO:0007669"/>
    <property type="project" value="TreeGrafter"/>
</dbReference>
<proteinExistence type="predicted"/>
<dbReference type="InterPro" id="IPR019888">
    <property type="entry name" value="Tscrpt_reg_AsnC-like"/>
</dbReference>
<dbReference type="SUPFAM" id="SSF46785">
    <property type="entry name" value="Winged helix' DNA-binding domain"/>
    <property type="match status" value="1"/>
</dbReference>
<dbReference type="AlphaFoldDB" id="A0A7K1TX23"/>
<sequence length="169" mass="19487">MNFTLDETDLHILDLLQEDARLTNKEIASRLGKSMTAIFERIKRLEAEGYIKGYIAIVDRHKMDKHVIVFVNVTLKEQSHEACKLFEEKVNAFPEVMECYMVNGQSDFLLKVMIADIDEYELFLSNKLSKLECVSKLCSLFVISETKHENALSLSPGHFVRTFKHGKKD</sequence>
<dbReference type="PROSITE" id="PS50956">
    <property type="entry name" value="HTH_ASNC_2"/>
    <property type="match status" value="1"/>
</dbReference>
<dbReference type="InterPro" id="IPR000485">
    <property type="entry name" value="AsnC-type_HTH_dom"/>
</dbReference>
<dbReference type="Pfam" id="PF01037">
    <property type="entry name" value="AsnC_trans_reg"/>
    <property type="match status" value="1"/>
</dbReference>
<evidence type="ECO:0000256" key="1">
    <source>
        <dbReference type="ARBA" id="ARBA00023015"/>
    </source>
</evidence>
<keyword evidence="2" id="KW-0238">DNA-binding</keyword>
<dbReference type="InterPro" id="IPR036388">
    <property type="entry name" value="WH-like_DNA-bd_sf"/>
</dbReference>
<dbReference type="GO" id="GO:0006355">
    <property type="term" value="P:regulation of DNA-templated transcription"/>
    <property type="evidence" value="ECO:0007669"/>
    <property type="project" value="UniProtKB-ARBA"/>
</dbReference>
<dbReference type="GO" id="GO:0043565">
    <property type="term" value="F:sequence-specific DNA binding"/>
    <property type="evidence" value="ECO:0007669"/>
    <property type="project" value="InterPro"/>
</dbReference>
<dbReference type="Proteomes" id="UP000461730">
    <property type="component" value="Unassembled WGS sequence"/>
</dbReference>
<dbReference type="PRINTS" id="PR00033">
    <property type="entry name" value="HTHASNC"/>
</dbReference>
<dbReference type="Gene3D" id="1.10.10.10">
    <property type="entry name" value="Winged helix-like DNA-binding domain superfamily/Winged helix DNA-binding domain"/>
    <property type="match status" value="1"/>
</dbReference>
<name>A0A7K1TX23_9BACT</name>
<protein>
    <submittedName>
        <fullName evidence="5">Winged helix-turn-helix transcriptional regulator</fullName>
    </submittedName>
</protein>
<evidence type="ECO:0000313" key="6">
    <source>
        <dbReference type="Proteomes" id="UP000461730"/>
    </source>
</evidence>
<dbReference type="SUPFAM" id="SSF54909">
    <property type="entry name" value="Dimeric alpha+beta barrel"/>
    <property type="match status" value="1"/>
</dbReference>